<comment type="subcellular location">
    <subcellularLocation>
        <location evidence="1">Membrane</location>
        <topology evidence="1">Multi-pass membrane protein</topology>
    </subcellularLocation>
</comment>
<keyword evidence="3 5" id="KW-1133">Transmembrane helix</keyword>
<proteinExistence type="predicted"/>
<evidence type="ECO:0000256" key="1">
    <source>
        <dbReference type="ARBA" id="ARBA00004141"/>
    </source>
</evidence>
<dbReference type="GO" id="GO:0140359">
    <property type="term" value="F:ABC-type transporter activity"/>
    <property type="evidence" value="ECO:0007669"/>
    <property type="project" value="InterPro"/>
</dbReference>
<feature type="domain" description="ABC-2 type transporter transmembrane" evidence="6">
    <location>
        <begin position="60"/>
        <end position="245"/>
    </location>
</feature>
<dbReference type="RefSeq" id="WP_072743991.1">
    <property type="nucleotide sequence ID" value="NZ_FQXR01000005.1"/>
</dbReference>
<evidence type="ECO:0000256" key="4">
    <source>
        <dbReference type="ARBA" id="ARBA00023136"/>
    </source>
</evidence>
<dbReference type="AlphaFoldDB" id="A0A1M5WMI0"/>
<evidence type="ECO:0000313" key="8">
    <source>
        <dbReference type="Proteomes" id="UP000184389"/>
    </source>
</evidence>
<protein>
    <submittedName>
        <fullName evidence="7">ABC-2 type transport system permease protein</fullName>
    </submittedName>
</protein>
<evidence type="ECO:0000313" key="7">
    <source>
        <dbReference type="EMBL" id="SHH88726.1"/>
    </source>
</evidence>
<evidence type="ECO:0000259" key="6">
    <source>
        <dbReference type="Pfam" id="PF12698"/>
    </source>
</evidence>
<feature type="transmembrane region" description="Helical" evidence="5">
    <location>
        <begin position="64"/>
        <end position="87"/>
    </location>
</feature>
<dbReference type="Pfam" id="PF12698">
    <property type="entry name" value="ABC2_membrane_3"/>
    <property type="match status" value="1"/>
</dbReference>
<evidence type="ECO:0000256" key="3">
    <source>
        <dbReference type="ARBA" id="ARBA00022989"/>
    </source>
</evidence>
<feature type="transmembrane region" description="Helical" evidence="5">
    <location>
        <begin position="226"/>
        <end position="247"/>
    </location>
</feature>
<dbReference type="EMBL" id="FQXR01000005">
    <property type="protein sequence ID" value="SHH88726.1"/>
    <property type="molecule type" value="Genomic_DNA"/>
</dbReference>
<dbReference type="Proteomes" id="UP000184389">
    <property type="component" value="Unassembled WGS sequence"/>
</dbReference>
<sequence>MKKIHYLFKVSLEKNVKELYRYKFNTISNFLILYILFMVMFSGLKSFGMSLGVSPLDMGENLEGFIVGYFLWTIIMVAYSDIAFSIIDDASKGTLEQLNMSNINLSQILIVRSISNLLIETIFSIFLLLIIMKTTGHWLEINVLSILIPIFIGVFSILGIGLMCGGLALIFKRVQSLLNIIQYFLIVLVATFPRSRIISGLLPFNYAAGSIFSTMMGGCSFRDFSALDYGIMVGNSLLYFIIGLFVFNQCVKVAKRRGLLGQY</sequence>
<keyword evidence="8" id="KW-1185">Reference proteome</keyword>
<dbReference type="InterPro" id="IPR013525">
    <property type="entry name" value="ABC2_TM"/>
</dbReference>
<dbReference type="STRING" id="1123281.SAMN02745180_01310"/>
<organism evidence="7 8">
    <name type="scientific">Sporanaerobacter acetigenes DSM 13106</name>
    <dbReference type="NCBI Taxonomy" id="1123281"/>
    <lineage>
        <taxon>Bacteria</taxon>
        <taxon>Bacillati</taxon>
        <taxon>Bacillota</taxon>
        <taxon>Tissierellia</taxon>
        <taxon>Tissierellales</taxon>
        <taxon>Sporanaerobacteraceae</taxon>
        <taxon>Sporanaerobacter</taxon>
    </lineage>
</organism>
<feature type="transmembrane region" description="Helical" evidence="5">
    <location>
        <begin position="24"/>
        <end position="44"/>
    </location>
</feature>
<accession>A0A1M5WMI0</accession>
<reference evidence="7 8" key="1">
    <citation type="submission" date="2016-11" db="EMBL/GenBank/DDBJ databases">
        <authorList>
            <person name="Jaros S."/>
            <person name="Januszkiewicz K."/>
            <person name="Wedrychowicz H."/>
        </authorList>
    </citation>
    <scope>NUCLEOTIDE SEQUENCE [LARGE SCALE GENOMIC DNA]</scope>
    <source>
        <strain evidence="7 8">DSM 13106</strain>
    </source>
</reference>
<evidence type="ECO:0000256" key="2">
    <source>
        <dbReference type="ARBA" id="ARBA00022692"/>
    </source>
</evidence>
<name>A0A1M5WMI0_9FIRM</name>
<keyword evidence="2 5" id="KW-0812">Transmembrane</keyword>
<feature type="transmembrane region" description="Helical" evidence="5">
    <location>
        <begin position="108"/>
        <end position="131"/>
    </location>
</feature>
<dbReference type="PANTHER" id="PTHR43229">
    <property type="entry name" value="NODULATION PROTEIN J"/>
    <property type="match status" value="1"/>
</dbReference>
<dbReference type="InterPro" id="IPR051784">
    <property type="entry name" value="Nod_factor_ABC_transporter"/>
</dbReference>
<dbReference type="PANTHER" id="PTHR43229:SF6">
    <property type="entry name" value="ABC-TYPE MULTIDRUG TRANSPORT SYSTEM, PERMEASE COMPONENT"/>
    <property type="match status" value="1"/>
</dbReference>
<evidence type="ECO:0000256" key="5">
    <source>
        <dbReference type="SAM" id="Phobius"/>
    </source>
</evidence>
<dbReference type="GO" id="GO:0016020">
    <property type="term" value="C:membrane"/>
    <property type="evidence" value="ECO:0007669"/>
    <property type="project" value="UniProtKB-SubCell"/>
</dbReference>
<gene>
    <name evidence="7" type="ORF">SAMN02745180_01310</name>
</gene>
<dbReference type="OrthoDB" id="9815972at2"/>
<feature type="transmembrane region" description="Helical" evidence="5">
    <location>
        <begin position="143"/>
        <end position="171"/>
    </location>
</feature>
<keyword evidence="4 5" id="KW-0472">Membrane</keyword>
<feature type="transmembrane region" description="Helical" evidence="5">
    <location>
        <begin position="183"/>
        <end position="206"/>
    </location>
</feature>